<evidence type="ECO:0000313" key="2">
    <source>
        <dbReference type="EMBL" id="SLM88280.1"/>
    </source>
</evidence>
<sequence length="259" mass="27945">MGITRRRLILSGAGVAAIGALTALVVRDRTRTPVAELEYPAAAVHRLGKVRTPENTLAAARTSLRERPGVILECDVHALSDGTLVVNHDETIDRVASNGESGRVQDMTADQWRALRIEHPDGGASEPALFVDELFAEYAETGQILLVELKAPQAMDQFIDAVRPLRGQIIVQSFDDEVTRSFTRAGLSALQLVSGTSHPDVVDGVYAVGMHLDRISHETASRITATGAHLWTWGAGLVAHDPEYTQLGVEGFLIDDPAL</sequence>
<evidence type="ECO:0000259" key="1">
    <source>
        <dbReference type="PROSITE" id="PS51704"/>
    </source>
</evidence>
<gene>
    <name evidence="2" type="ORF">FM105_00070</name>
</gene>
<dbReference type="GO" id="GO:0006629">
    <property type="term" value="P:lipid metabolic process"/>
    <property type="evidence" value="ECO:0007669"/>
    <property type="project" value="InterPro"/>
</dbReference>
<accession>A0A1X6WTE5</accession>
<reference evidence="3" key="1">
    <citation type="submission" date="2017-02" db="EMBL/GenBank/DDBJ databases">
        <authorList>
            <person name="Dridi B."/>
        </authorList>
    </citation>
    <scope>NUCLEOTIDE SEQUENCE [LARGE SCALE GENOMIC DNA]</scope>
    <source>
        <strain evidence="3">B Co 03.10</strain>
    </source>
</reference>
<dbReference type="EMBL" id="FWFF01000001">
    <property type="protein sequence ID" value="SLM88280.1"/>
    <property type="molecule type" value="Genomic_DNA"/>
</dbReference>
<dbReference type="Pfam" id="PF03009">
    <property type="entry name" value="GDPD"/>
    <property type="match status" value="1"/>
</dbReference>
<feature type="domain" description="GP-PDE" evidence="1">
    <location>
        <begin position="40"/>
        <end position="259"/>
    </location>
</feature>
<dbReference type="AlphaFoldDB" id="A0A1X6WTE5"/>
<protein>
    <submittedName>
        <fullName evidence="2">Glycerophosphoryl diester phosphodiesterase</fullName>
        <ecNumber evidence="2">3.1.4.46</ecNumber>
    </submittedName>
</protein>
<dbReference type="SUPFAM" id="SSF51695">
    <property type="entry name" value="PLC-like phosphodiesterases"/>
    <property type="match status" value="1"/>
</dbReference>
<keyword evidence="2" id="KW-0378">Hydrolase</keyword>
<dbReference type="EC" id="3.1.4.46" evidence="2"/>
<evidence type="ECO:0000313" key="3">
    <source>
        <dbReference type="Proteomes" id="UP000196581"/>
    </source>
</evidence>
<name>A0A1X6WTE5_9MICO</name>
<dbReference type="InterPro" id="IPR030395">
    <property type="entry name" value="GP_PDE_dom"/>
</dbReference>
<dbReference type="PANTHER" id="PTHR46211:SF14">
    <property type="entry name" value="GLYCEROPHOSPHODIESTER PHOSPHODIESTERASE"/>
    <property type="match status" value="1"/>
</dbReference>
<keyword evidence="3" id="KW-1185">Reference proteome</keyword>
<dbReference type="Proteomes" id="UP000196581">
    <property type="component" value="Unassembled WGS sequence"/>
</dbReference>
<organism evidence="2 3">
    <name type="scientific">Brevibacterium yomogidense</name>
    <dbReference type="NCBI Taxonomy" id="946573"/>
    <lineage>
        <taxon>Bacteria</taxon>
        <taxon>Bacillati</taxon>
        <taxon>Actinomycetota</taxon>
        <taxon>Actinomycetes</taxon>
        <taxon>Micrococcales</taxon>
        <taxon>Brevibacteriaceae</taxon>
        <taxon>Brevibacterium</taxon>
    </lineage>
</organism>
<dbReference type="PANTHER" id="PTHR46211">
    <property type="entry name" value="GLYCEROPHOSPHORYL DIESTER PHOSPHODIESTERASE"/>
    <property type="match status" value="1"/>
</dbReference>
<dbReference type="GO" id="GO:0008889">
    <property type="term" value="F:glycerophosphodiester phosphodiesterase activity"/>
    <property type="evidence" value="ECO:0007669"/>
    <property type="project" value="UniProtKB-EC"/>
</dbReference>
<dbReference type="RefSeq" id="WP_087002879.1">
    <property type="nucleotide sequence ID" value="NZ_FWFF01000001.1"/>
</dbReference>
<proteinExistence type="predicted"/>
<dbReference type="InterPro" id="IPR017946">
    <property type="entry name" value="PLC-like_Pdiesterase_TIM-brl"/>
</dbReference>
<dbReference type="Gene3D" id="3.20.20.190">
    <property type="entry name" value="Phosphatidylinositol (PI) phosphodiesterase"/>
    <property type="match status" value="1"/>
</dbReference>
<dbReference type="PROSITE" id="PS51704">
    <property type="entry name" value="GP_PDE"/>
    <property type="match status" value="1"/>
</dbReference>